<evidence type="ECO:0000256" key="4">
    <source>
        <dbReference type="ARBA" id="ARBA00022695"/>
    </source>
</evidence>
<keyword evidence="5" id="KW-0235">DNA replication</keyword>
<dbReference type="GO" id="GO:0000166">
    <property type="term" value="F:nucleotide binding"/>
    <property type="evidence" value="ECO:0007669"/>
    <property type="project" value="InterPro"/>
</dbReference>
<keyword evidence="4" id="KW-0548">Nucleotidyltransferase</keyword>
<keyword evidence="3" id="KW-0808">Transferase</keyword>
<dbReference type="EMBL" id="BARS01038698">
    <property type="protein sequence ID" value="GAG25538.1"/>
    <property type="molecule type" value="Genomic_DNA"/>
</dbReference>
<dbReference type="Gene3D" id="1.10.287.690">
    <property type="entry name" value="Helix hairpin bin"/>
    <property type="match status" value="1"/>
</dbReference>
<organism evidence="10">
    <name type="scientific">marine sediment metagenome</name>
    <dbReference type="NCBI Taxonomy" id="412755"/>
    <lineage>
        <taxon>unclassified sequences</taxon>
        <taxon>metagenomes</taxon>
        <taxon>ecological metagenomes</taxon>
    </lineage>
</organism>
<dbReference type="InterPro" id="IPR043502">
    <property type="entry name" value="DNA/RNA_pol_sf"/>
</dbReference>
<dbReference type="PANTHER" id="PTHR33568">
    <property type="entry name" value="DNA POLYMERASE"/>
    <property type="match status" value="1"/>
</dbReference>
<evidence type="ECO:0000256" key="6">
    <source>
        <dbReference type="ARBA" id="ARBA00022932"/>
    </source>
</evidence>
<dbReference type="InterPro" id="IPR004868">
    <property type="entry name" value="DNA-dir_DNA_pol_B_mt/vir"/>
</dbReference>
<evidence type="ECO:0000256" key="1">
    <source>
        <dbReference type="ARBA" id="ARBA00005755"/>
    </source>
</evidence>
<dbReference type="InterPro" id="IPR023211">
    <property type="entry name" value="DNA_pol_palm_dom_sf"/>
</dbReference>
<reference evidence="10" key="1">
    <citation type="journal article" date="2014" name="Front. Microbiol.">
        <title>High frequency of phylogenetically diverse reductive dehalogenase-homologous genes in deep subseafloor sedimentary metagenomes.</title>
        <authorList>
            <person name="Kawai M."/>
            <person name="Futagami T."/>
            <person name="Toyoda A."/>
            <person name="Takaki Y."/>
            <person name="Nishi S."/>
            <person name="Hori S."/>
            <person name="Arai W."/>
            <person name="Tsubouchi T."/>
            <person name="Morono Y."/>
            <person name="Uchiyama I."/>
            <person name="Ito T."/>
            <person name="Fujiyama A."/>
            <person name="Inagaki F."/>
            <person name="Takami H."/>
        </authorList>
    </citation>
    <scope>NUCLEOTIDE SEQUENCE</scope>
    <source>
        <strain evidence="10">Expedition CK06-06</strain>
    </source>
</reference>
<feature type="domain" description="DNA-directed DNA polymerase family B mitochondria/virus" evidence="9">
    <location>
        <begin position="4"/>
        <end position="212"/>
    </location>
</feature>
<evidence type="ECO:0000256" key="3">
    <source>
        <dbReference type="ARBA" id="ARBA00022679"/>
    </source>
</evidence>
<dbReference type="InterPro" id="IPR017964">
    <property type="entry name" value="DNA-dir_DNA_pol_B_CS"/>
</dbReference>
<evidence type="ECO:0000259" key="9">
    <source>
        <dbReference type="Pfam" id="PF03175"/>
    </source>
</evidence>
<sequence>GGPFISLDVNSMYPYVMKQFTYPTRLLRVVHSPNINFITDVLNSYGVIAEVVLNTQEAAYAIRYKRKTVFPVGEFTTTLCTEGIKYALKQGHIVQINTASIYSMDDIFTSYVDYIHKLRSKYKRAKNPVMVMLSKYMHNGLYGKFGQLQIINEKEDIGSGQEYSREVVFNMVTGHNLIVTRLMGKQITQRMEGEGKNSSVAIAAHITENARFILWEIINQVGTDSLLYCDTDSIKIRRSDLKHVKWPISKTKLGA</sequence>
<dbReference type="InterPro" id="IPR006172">
    <property type="entry name" value="DNA-dir_DNA_pol_B"/>
</dbReference>
<accession>X0WM12</accession>
<dbReference type="Gene3D" id="3.90.1600.10">
    <property type="entry name" value="Palm domain of DNA polymerase"/>
    <property type="match status" value="1"/>
</dbReference>
<evidence type="ECO:0000256" key="5">
    <source>
        <dbReference type="ARBA" id="ARBA00022705"/>
    </source>
</evidence>
<dbReference type="AlphaFoldDB" id="X0WM12"/>
<comment type="caution">
    <text evidence="10">The sequence shown here is derived from an EMBL/GenBank/DDBJ whole genome shotgun (WGS) entry which is preliminary data.</text>
</comment>
<feature type="non-terminal residue" evidence="10">
    <location>
        <position position="255"/>
    </location>
</feature>
<keyword evidence="6" id="KW-0239">DNA-directed DNA polymerase</keyword>
<evidence type="ECO:0000313" key="10">
    <source>
        <dbReference type="EMBL" id="GAG25538.1"/>
    </source>
</evidence>
<dbReference type="GO" id="GO:0003887">
    <property type="term" value="F:DNA-directed DNA polymerase activity"/>
    <property type="evidence" value="ECO:0007669"/>
    <property type="project" value="UniProtKB-KW"/>
</dbReference>
<dbReference type="GO" id="GO:0006260">
    <property type="term" value="P:DNA replication"/>
    <property type="evidence" value="ECO:0007669"/>
    <property type="project" value="UniProtKB-KW"/>
</dbReference>
<evidence type="ECO:0000256" key="7">
    <source>
        <dbReference type="ARBA" id="ARBA00023125"/>
    </source>
</evidence>
<dbReference type="GO" id="GO:0003677">
    <property type="term" value="F:DNA binding"/>
    <property type="evidence" value="ECO:0007669"/>
    <property type="project" value="UniProtKB-KW"/>
</dbReference>
<keyword evidence="7" id="KW-0238">DNA-binding</keyword>
<feature type="non-terminal residue" evidence="10">
    <location>
        <position position="1"/>
    </location>
</feature>
<dbReference type="EC" id="2.7.7.7" evidence="2"/>
<comment type="catalytic activity">
    <reaction evidence="8">
        <text>DNA(n) + a 2'-deoxyribonucleoside 5'-triphosphate = DNA(n+1) + diphosphate</text>
        <dbReference type="Rhea" id="RHEA:22508"/>
        <dbReference type="Rhea" id="RHEA-COMP:17339"/>
        <dbReference type="Rhea" id="RHEA-COMP:17340"/>
        <dbReference type="ChEBI" id="CHEBI:33019"/>
        <dbReference type="ChEBI" id="CHEBI:61560"/>
        <dbReference type="ChEBI" id="CHEBI:173112"/>
        <dbReference type="EC" id="2.7.7.7"/>
    </reaction>
</comment>
<dbReference type="PANTHER" id="PTHR33568:SF3">
    <property type="entry name" value="DNA-DIRECTED DNA POLYMERASE"/>
    <property type="match status" value="1"/>
</dbReference>
<dbReference type="PROSITE" id="PS00116">
    <property type="entry name" value="DNA_POLYMERASE_B"/>
    <property type="match status" value="1"/>
</dbReference>
<dbReference type="SUPFAM" id="SSF56672">
    <property type="entry name" value="DNA/RNA polymerases"/>
    <property type="match status" value="1"/>
</dbReference>
<comment type="similarity">
    <text evidence="1">Belongs to the DNA polymerase type-B family.</text>
</comment>
<protein>
    <recommendedName>
        <fullName evidence="2">DNA-directed DNA polymerase</fullName>
        <ecNumber evidence="2">2.7.7.7</ecNumber>
    </recommendedName>
</protein>
<gene>
    <name evidence="10" type="ORF">S01H1_59185</name>
</gene>
<dbReference type="PRINTS" id="PR00106">
    <property type="entry name" value="DNAPOLB"/>
</dbReference>
<evidence type="ECO:0000256" key="2">
    <source>
        <dbReference type="ARBA" id="ARBA00012417"/>
    </source>
</evidence>
<name>X0WM12_9ZZZZ</name>
<evidence type="ECO:0000256" key="8">
    <source>
        <dbReference type="ARBA" id="ARBA00049244"/>
    </source>
</evidence>
<proteinExistence type="inferred from homology"/>
<dbReference type="Pfam" id="PF03175">
    <property type="entry name" value="DNA_pol_B_2"/>
    <property type="match status" value="1"/>
</dbReference>